<gene>
    <name evidence="1" type="ORF">QQS21_007663</name>
</gene>
<dbReference type="AlphaFoldDB" id="A0AAJ0FRV7"/>
<organism evidence="1 2">
    <name type="scientific">Conoideocrella luteorostrata</name>
    <dbReference type="NCBI Taxonomy" id="1105319"/>
    <lineage>
        <taxon>Eukaryota</taxon>
        <taxon>Fungi</taxon>
        <taxon>Dikarya</taxon>
        <taxon>Ascomycota</taxon>
        <taxon>Pezizomycotina</taxon>
        <taxon>Sordariomycetes</taxon>
        <taxon>Hypocreomycetidae</taxon>
        <taxon>Hypocreales</taxon>
        <taxon>Clavicipitaceae</taxon>
        <taxon>Conoideocrella</taxon>
    </lineage>
</organism>
<dbReference type="Proteomes" id="UP001251528">
    <property type="component" value="Unassembled WGS sequence"/>
</dbReference>
<dbReference type="PANTHER" id="PTHR38797:SF4">
    <property type="entry name" value="NUCLEAR PORE COMPLEX PROTEIN NUP85"/>
    <property type="match status" value="1"/>
</dbReference>
<dbReference type="Pfam" id="PF12311">
    <property type="entry name" value="DUF3632"/>
    <property type="match status" value="1"/>
</dbReference>
<comment type="caution">
    <text evidence="1">The sequence shown here is derived from an EMBL/GenBank/DDBJ whole genome shotgun (WGS) entry which is preliminary data.</text>
</comment>
<dbReference type="PANTHER" id="PTHR38797">
    <property type="entry name" value="NUCLEAR PORE COMPLEX PROTEIN NUP85-RELATED"/>
    <property type="match status" value="1"/>
</dbReference>
<dbReference type="InterPro" id="IPR053204">
    <property type="entry name" value="Oxopyrrolidines_Biosynth-assoc"/>
</dbReference>
<reference evidence="1" key="1">
    <citation type="submission" date="2023-06" db="EMBL/GenBank/DDBJ databases">
        <title>Conoideocrella luteorostrata (Hypocreales: Clavicipitaceae), a potential biocontrol fungus for elongate hemlock scale in United States Christmas tree production areas.</title>
        <authorList>
            <person name="Barrett H."/>
            <person name="Lovett B."/>
            <person name="Macias A.M."/>
            <person name="Stajich J.E."/>
            <person name="Kasson M.T."/>
        </authorList>
    </citation>
    <scope>NUCLEOTIDE SEQUENCE</scope>
    <source>
        <strain evidence="1">ARSEF 14590</strain>
    </source>
</reference>
<protein>
    <submittedName>
        <fullName evidence="1">Uncharacterized protein</fullName>
    </submittedName>
</protein>
<evidence type="ECO:0000313" key="2">
    <source>
        <dbReference type="Proteomes" id="UP001251528"/>
    </source>
</evidence>
<dbReference type="InterPro" id="IPR022085">
    <property type="entry name" value="OpdG"/>
</dbReference>
<accession>A0AAJ0FRV7</accession>
<name>A0AAJ0FRV7_9HYPO</name>
<keyword evidence="2" id="KW-1185">Reference proteome</keyword>
<proteinExistence type="predicted"/>
<evidence type="ECO:0000313" key="1">
    <source>
        <dbReference type="EMBL" id="KAK2594626.1"/>
    </source>
</evidence>
<dbReference type="EMBL" id="JASWJB010000161">
    <property type="protein sequence ID" value="KAK2594626.1"/>
    <property type="molecule type" value="Genomic_DNA"/>
</dbReference>
<sequence length="300" mass="33569">MASIQLRLEDPGAPDFAPRVVDILNSTIPPDASTTPDEAAAAFNSLLQENYVETDGASDFLWWFWDLMHDLSRQIPYNSTEAERLANTLQALQNLPVRTVRLGDSWGVGSTVEIWTDLPMFCSTYGEALDNDPRAPNEVEAKRRYVNLQAYAARVAGLGLINANAWSAWALWSIVDALEGTMTPIRGAPDEINEDPAAVEDIAYKVKSAAAWVVLAGNYLYGRDEVVDGATAGPLWRLEKKEAIKLRKKTRGTDGFCPERWNLWKDRFGVIRDCDKLERDVRNEAQYAYTAMEVVEKLHS</sequence>